<dbReference type="EC" id="3.5.2.3" evidence="3"/>
<dbReference type="GO" id="GO:0006221">
    <property type="term" value="P:pyrimidine nucleotide biosynthetic process"/>
    <property type="evidence" value="ECO:0007669"/>
    <property type="project" value="UniProtKB-KW"/>
</dbReference>
<proteinExistence type="inferred from homology"/>
<dbReference type="Gene3D" id="3.20.20.140">
    <property type="entry name" value="Metal-dependent hydrolases"/>
    <property type="match status" value="1"/>
</dbReference>
<dbReference type="HAMAP" id="MF_00220_B">
    <property type="entry name" value="PyrC_classI_B"/>
    <property type="match status" value="1"/>
</dbReference>
<evidence type="ECO:0000256" key="1">
    <source>
        <dbReference type="ARBA" id="ARBA00022975"/>
    </source>
</evidence>
<comment type="caution">
    <text evidence="3">The sequence shown here is derived from an EMBL/GenBank/DDBJ whole genome shotgun (WGS) entry which is preliminary data.</text>
</comment>
<dbReference type="Gene3D" id="2.30.40.10">
    <property type="entry name" value="Urease, subunit C, domain 1"/>
    <property type="match status" value="1"/>
</dbReference>
<dbReference type="GO" id="GO:0004151">
    <property type="term" value="F:dihydroorotase activity"/>
    <property type="evidence" value="ECO:0007669"/>
    <property type="project" value="UniProtKB-EC"/>
</dbReference>
<reference evidence="3" key="1">
    <citation type="journal article" date="2015" name="Proc. Natl. Acad. Sci. U.S.A.">
        <title>Networks of energetic and metabolic interactions define dynamics in microbial communities.</title>
        <authorList>
            <person name="Embree M."/>
            <person name="Liu J.K."/>
            <person name="Al-Bassam M.M."/>
            <person name="Zengler K."/>
        </authorList>
    </citation>
    <scope>NUCLEOTIDE SEQUENCE</scope>
</reference>
<dbReference type="InterPro" id="IPR050138">
    <property type="entry name" value="DHOase/Allantoinase_Hydrolase"/>
</dbReference>
<sequence>MKLLLTGARIIDPAQNIDSVMDILLDGGKIANVGVNLSKSLKSKNSEKTAKIIDLTGMIVVPGLIDMHTHLREPGYEYKETIASGSAAAVAGGFTSIACMPNTDPINDNRSITEFIIRKAAEAALANIYPVGAISMDSAGSKLTEFWDLKEAGIVALSDDGKPVMNAALMRRAMEYASSLKLPVISHCEDTNLSADGLMNEGYYSTILGLRGIPGAAEEVMIARDILIAEFTKTPVHIAHVSTTGSVRLIREAKKRGLNVTAETAPHYFTLTDETLQSYDTNFKINPPLRSKKDVTAIKEGLADGTIDVIACDHAPHGRTDKEVEFEYAANGISGLETSLGLSLNLISNKILNWPELITKMSLNPARILNLPKGTLETGADADITVIDPQAGWTVDVQAFRSRGKNSPFHGRKMQGKAILTIVGGEIKYDGR</sequence>
<organism evidence="3">
    <name type="scientific">hydrocarbon metagenome</name>
    <dbReference type="NCBI Taxonomy" id="938273"/>
    <lineage>
        <taxon>unclassified sequences</taxon>
        <taxon>metagenomes</taxon>
        <taxon>ecological metagenomes</taxon>
    </lineage>
</organism>
<evidence type="ECO:0000313" key="3">
    <source>
        <dbReference type="EMBL" id="KUG23828.1"/>
    </source>
</evidence>
<dbReference type="PANTHER" id="PTHR43668:SF2">
    <property type="entry name" value="ALLANTOINASE"/>
    <property type="match status" value="1"/>
</dbReference>
<dbReference type="GO" id="GO:0004038">
    <property type="term" value="F:allantoinase activity"/>
    <property type="evidence" value="ECO:0007669"/>
    <property type="project" value="TreeGrafter"/>
</dbReference>
<dbReference type="GO" id="GO:0005737">
    <property type="term" value="C:cytoplasm"/>
    <property type="evidence" value="ECO:0007669"/>
    <property type="project" value="TreeGrafter"/>
</dbReference>
<protein>
    <submittedName>
        <fullName evidence="3">Dihydroorotase</fullName>
        <ecNumber evidence="3">3.5.2.3</ecNumber>
    </submittedName>
</protein>
<accession>A0A0W8FSR2</accession>
<dbReference type="NCBIfam" id="TIGR00857">
    <property type="entry name" value="pyrC_multi"/>
    <property type="match status" value="1"/>
</dbReference>
<dbReference type="SUPFAM" id="SSF51556">
    <property type="entry name" value="Metallo-dependent hydrolases"/>
    <property type="match status" value="1"/>
</dbReference>
<dbReference type="GO" id="GO:0046872">
    <property type="term" value="F:metal ion binding"/>
    <property type="evidence" value="ECO:0007669"/>
    <property type="project" value="InterPro"/>
</dbReference>
<keyword evidence="1" id="KW-0665">Pyrimidine biosynthesis</keyword>
<dbReference type="InterPro" id="IPR024403">
    <property type="entry name" value="DHOase_cat"/>
</dbReference>
<dbReference type="AlphaFoldDB" id="A0A0W8FSR2"/>
<dbReference type="InterPro" id="IPR004722">
    <property type="entry name" value="DHOase"/>
</dbReference>
<dbReference type="GO" id="GO:0006145">
    <property type="term" value="P:purine nucleobase catabolic process"/>
    <property type="evidence" value="ECO:0007669"/>
    <property type="project" value="TreeGrafter"/>
</dbReference>
<dbReference type="EMBL" id="LNQE01000884">
    <property type="protein sequence ID" value="KUG23828.1"/>
    <property type="molecule type" value="Genomic_DNA"/>
</dbReference>
<evidence type="ECO:0000259" key="2">
    <source>
        <dbReference type="Pfam" id="PF12890"/>
    </source>
</evidence>
<dbReference type="PANTHER" id="PTHR43668">
    <property type="entry name" value="ALLANTOINASE"/>
    <property type="match status" value="1"/>
</dbReference>
<dbReference type="SUPFAM" id="SSF51338">
    <property type="entry name" value="Composite domain of metallo-dependent hydrolases"/>
    <property type="match status" value="1"/>
</dbReference>
<gene>
    <name evidence="3" type="ORF">ASZ90_006366</name>
</gene>
<dbReference type="InterPro" id="IPR011059">
    <property type="entry name" value="Metal-dep_hydrolase_composite"/>
</dbReference>
<dbReference type="CDD" id="cd01317">
    <property type="entry name" value="DHOase_IIa"/>
    <property type="match status" value="1"/>
</dbReference>
<name>A0A0W8FSR2_9ZZZZ</name>
<feature type="domain" description="Dihydroorotase catalytic" evidence="2">
    <location>
        <begin position="57"/>
        <end position="244"/>
    </location>
</feature>
<keyword evidence="3" id="KW-0378">Hydrolase</keyword>
<dbReference type="InterPro" id="IPR032466">
    <property type="entry name" value="Metal_Hydrolase"/>
</dbReference>
<dbReference type="Pfam" id="PF12890">
    <property type="entry name" value="DHOase"/>
    <property type="match status" value="1"/>
</dbReference>